<comment type="caution">
    <text evidence="2">The sequence shown here is derived from an EMBL/GenBank/DDBJ whole genome shotgun (WGS) entry which is preliminary data.</text>
</comment>
<feature type="compositionally biased region" description="Polar residues" evidence="1">
    <location>
        <begin position="809"/>
        <end position="819"/>
    </location>
</feature>
<feature type="region of interest" description="Disordered" evidence="1">
    <location>
        <begin position="605"/>
        <end position="675"/>
    </location>
</feature>
<evidence type="ECO:0000313" key="2">
    <source>
        <dbReference type="EMBL" id="PXF47244.1"/>
    </source>
</evidence>
<feature type="region of interest" description="Disordered" evidence="1">
    <location>
        <begin position="687"/>
        <end position="826"/>
    </location>
</feature>
<feature type="compositionally biased region" description="Basic and acidic residues" evidence="1">
    <location>
        <begin position="695"/>
        <end position="705"/>
    </location>
</feature>
<feature type="region of interest" description="Disordered" evidence="1">
    <location>
        <begin position="1092"/>
        <end position="1130"/>
    </location>
</feature>
<protein>
    <submittedName>
        <fullName evidence="2">Uncharacterized protein</fullName>
    </submittedName>
</protein>
<feature type="compositionally biased region" description="Polar residues" evidence="1">
    <location>
        <begin position="98"/>
        <end position="117"/>
    </location>
</feature>
<feature type="region of interest" description="Disordered" evidence="1">
    <location>
        <begin position="390"/>
        <end position="585"/>
    </location>
</feature>
<feature type="compositionally biased region" description="Polar residues" evidence="1">
    <location>
        <begin position="526"/>
        <end position="541"/>
    </location>
</feature>
<feature type="region of interest" description="Disordered" evidence="1">
    <location>
        <begin position="1288"/>
        <end position="1307"/>
    </location>
</feature>
<reference evidence="2 3" key="1">
    <citation type="journal article" date="2018" name="Mol. Biol. Evol.">
        <title>Analysis of the draft genome of the red seaweed Gracilariopsis chorda provides insights into genome size evolution in Rhodophyta.</title>
        <authorList>
            <person name="Lee J."/>
            <person name="Yang E.C."/>
            <person name="Graf L."/>
            <person name="Yang J.H."/>
            <person name="Qiu H."/>
            <person name="Zel Zion U."/>
            <person name="Chan C.X."/>
            <person name="Stephens T.G."/>
            <person name="Weber A.P.M."/>
            <person name="Boo G.H."/>
            <person name="Boo S.M."/>
            <person name="Kim K.M."/>
            <person name="Shin Y."/>
            <person name="Jung M."/>
            <person name="Lee S.J."/>
            <person name="Yim H.S."/>
            <person name="Lee J.H."/>
            <person name="Bhattacharya D."/>
            <person name="Yoon H.S."/>
        </authorList>
    </citation>
    <scope>NUCLEOTIDE SEQUENCE [LARGE SCALE GENOMIC DNA]</scope>
    <source>
        <strain evidence="2 3">SKKU-2015</strain>
        <tissue evidence="2">Whole body</tissue>
    </source>
</reference>
<feature type="compositionally biased region" description="Basic and acidic residues" evidence="1">
    <location>
        <begin position="1032"/>
        <end position="1041"/>
    </location>
</feature>
<feature type="region of interest" description="Disordered" evidence="1">
    <location>
        <begin position="169"/>
        <end position="194"/>
    </location>
</feature>
<feature type="compositionally biased region" description="Polar residues" evidence="1">
    <location>
        <begin position="658"/>
        <end position="667"/>
    </location>
</feature>
<feature type="compositionally biased region" description="Polar residues" evidence="1">
    <location>
        <begin position="322"/>
        <end position="341"/>
    </location>
</feature>
<keyword evidence="3" id="KW-1185">Reference proteome</keyword>
<evidence type="ECO:0000313" key="3">
    <source>
        <dbReference type="Proteomes" id="UP000247409"/>
    </source>
</evidence>
<feature type="compositionally biased region" description="Low complexity" evidence="1">
    <location>
        <begin position="18"/>
        <end position="29"/>
    </location>
</feature>
<feature type="compositionally biased region" description="Low complexity" evidence="1">
    <location>
        <begin position="489"/>
        <end position="505"/>
    </location>
</feature>
<feature type="region of interest" description="Disordered" evidence="1">
    <location>
        <begin position="1153"/>
        <end position="1221"/>
    </location>
</feature>
<feature type="region of interest" description="Disordered" evidence="1">
    <location>
        <begin position="972"/>
        <end position="994"/>
    </location>
</feature>
<feature type="compositionally biased region" description="Polar residues" evidence="1">
    <location>
        <begin position="706"/>
        <end position="725"/>
    </location>
</feature>
<proteinExistence type="predicted"/>
<dbReference type="OrthoDB" id="10528465at2759"/>
<dbReference type="EMBL" id="NBIV01000027">
    <property type="protein sequence ID" value="PXF47244.1"/>
    <property type="molecule type" value="Genomic_DNA"/>
</dbReference>
<feature type="compositionally biased region" description="Low complexity" evidence="1">
    <location>
        <begin position="408"/>
        <end position="423"/>
    </location>
</feature>
<feature type="compositionally biased region" description="Polar residues" evidence="1">
    <location>
        <begin position="37"/>
        <end position="47"/>
    </location>
</feature>
<feature type="region of interest" description="Disordered" evidence="1">
    <location>
        <begin position="1006"/>
        <end position="1042"/>
    </location>
</feature>
<feature type="compositionally biased region" description="Polar residues" evidence="1">
    <location>
        <begin position="169"/>
        <end position="180"/>
    </location>
</feature>
<evidence type="ECO:0000256" key="1">
    <source>
        <dbReference type="SAM" id="MobiDB-lite"/>
    </source>
</evidence>
<name>A0A2V3IYM5_9FLOR</name>
<feature type="compositionally biased region" description="Low complexity" evidence="1">
    <location>
        <begin position="1195"/>
        <end position="1208"/>
    </location>
</feature>
<gene>
    <name evidence="2" type="ORF">BWQ96_03019</name>
</gene>
<feature type="region of interest" description="Disordered" evidence="1">
    <location>
        <begin position="255"/>
        <end position="341"/>
    </location>
</feature>
<feature type="compositionally biased region" description="Low complexity" evidence="1">
    <location>
        <begin position="460"/>
        <end position="472"/>
    </location>
</feature>
<feature type="compositionally biased region" description="Basic and acidic residues" evidence="1">
    <location>
        <begin position="1162"/>
        <end position="1181"/>
    </location>
</feature>
<feature type="region of interest" description="Disordered" evidence="1">
    <location>
        <begin position="1"/>
        <end position="130"/>
    </location>
</feature>
<organism evidence="2 3">
    <name type="scientific">Gracilariopsis chorda</name>
    <dbReference type="NCBI Taxonomy" id="448386"/>
    <lineage>
        <taxon>Eukaryota</taxon>
        <taxon>Rhodophyta</taxon>
        <taxon>Florideophyceae</taxon>
        <taxon>Rhodymeniophycidae</taxon>
        <taxon>Gracilariales</taxon>
        <taxon>Gracilariaceae</taxon>
        <taxon>Gracilariopsis</taxon>
    </lineage>
</organism>
<accession>A0A2V3IYM5</accession>
<sequence length="1345" mass="146459">MGNTVTRSHIRDAERSVARTTRANTRRNSAPPPPTDQPLSLSSTSTELHVADFPPPPVPRSVSFPNAAPHDAHRLRLESPPSSISSTRRRARHVSADIPSSPTPASITRSPRSTSVHTPLPPLDPTLPGATLRDCYAARTQTPPRVDKPPRARKVVSFNENVHVVTYSCETSSAHSSNPDVSPDQLPDKPPRKRGRGVFRLLQRVAAAVEPEPAGCFSGQYDACCGLLNNAPDSACQDASARLQITESRLLAYQAPNDTLEQQPEPDRLSYTAKSRKLAKSSQISHSHPDSDAIDDDFDYTERNNTPQQSIHHSHPHLSVQPEPSAQHCNPETQAQRANSSFDITPLWQRLKRVDELDDIDHSRRAYLHHADIHEDEDVTPLPQPTVHLKLSHESRESTVSRSRRNRPAQNASSRNSSSATKSENSHSRLPPPVQKAETDQALSLSSTKLDHQSIDPQFSDSSSTDVSKSNSLRSGSDSVDEPIAMPFKRSVSSSKPPLPRSKSSAAESEPSYTALRAVFAKSPSLPASSSTHVRASTQRAVSEDHSDLTSMSPRKAPPTKLADEAPGAKKPPLPNGKTSKLVEEKKSGLQPVVYADNSATPFATESISGSPSLPVPQMAAKSRSTFERGSQTAGNVSKRIRSEEIGHDISVKPDSFASLSSPLTPDSKTEKSFSFKSFHSVQKAFSNPSVASHHPCEAQEEMHSRVSSGFHQSDTGPRASTRTPTESDDEHGLTMQNDHGRYGDASSSVPRGSGGPDEIAPSARQSRAVLSDIQSSRTEERAVAGIDSRVGPPLGQRRASSGADATLPSHSAAPSTSGHKGVPTVVDPNAAELVALSPRAFRRHSNKISASLKYTYEDDEPLTFSALNEADQLVDEPRSKLTIPKVSSGIPSRSYDGDSEDMNIFEAANRAAADISALVADAEDGRSAVGSLDELDLEPAVLPGEDDYSVAPMSPVQDYMPVAGIYYGNPSATENQVSSDDSTTDKGGIAEYPEYEVLRVEENDNDSVFESEPNTPVPEESSGWRNAQPKRSRDLSEHMRGSVSVQLANLSSIHGGRGVEDRTTGKIVPEVLLHDWSGNMPIEPTVEVVDSAPNSQSSESPVFRMGKVQRKLRKNSERTERTSNSTADVQLTLEEAKNRLMQDVVQNSMDEYPLQDSEQPNAEREDGRFSRPSSREREVDSVNNNNEDTSIRIRFSSSAGNRRSSAAIERGGNTKERTGSPHFQAALPKAFAADPKLQDFQMPLERKSLSEAGYWRPGVGGQASSFFEDEESDNEHERGARREYIGFKSSKHDTRPIQLPSQRRQVSDMEHALSLTRTENHAFRGVMGRLVSGVQIAKRMLSTN</sequence>
<dbReference type="Proteomes" id="UP000247409">
    <property type="component" value="Unassembled WGS sequence"/>
</dbReference>
<feature type="compositionally biased region" description="Polar residues" evidence="1">
    <location>
        <begin position="972"/>
        <end position="982"/>
    </location>
</feature>
<feature type="compositionally biased region" description="Basic and acidic residues" evidence="1">
    <location>
        <begin position="641"/>
        <end position="652"/>
    </location>
</feature>